<dbReference type="RefSeq" id="WP_153094050.1">
    <property type="nucleotide sequence ID" value="NZ_VZAK01000031.1"/>
</dbReference>
<sequence>MMDTLNNLLAYEEYLPVLTPSEVDLLLASRPSLAQLQDWSQRLNNHRARLESVFSRAYQKQKDYGR</sequence>
<dbReference type="Proteomes" id="UP000358159">
    <property type="component" value="Unassembled WGS sequence"/>
</dbReference>
<comment type="caution">
    <text evidence="1">The sequence shown here is derived from an EMBL/GenBank/DDBJ whole genome shotgun (WGS) entry which is preliminary data.</text>
</comment>
<dbReference type="EMBL" id="VZAZ01000007">
    <property type="protein sequence ID" value="MQO54408.1"/>
    <property type="molecule type" value="Genomic_DNA"/>
</dbReference>
<evidence type="ECO:0000313" key="2">
    <source>
        <dbReference type="Proteomes" id="UP000358159"/>
    </source>
</evidence>
<reference evidence="1 2" key="1">
    <citation type="submission" date="2019-09" db="EMBL/GenBank/DDBJ databases">
        <title>Distinct polysaccharide growth profiles of human intestinal Prevotella copri isolates.</title>
        <authorList>
            <person name="Fehlner-Peach H."/>
            <person name="Magnabosco C."/>
            <person name="Raghavan V."/>
            <person name="Scher J.U."/>
            <person name="Tett A."/>
            <person name="Cox L.M."/>
            <person name="Gottsegen C."/>
            <person name="Watters A."/>
            <person name="Wiltshire- Gordon J.D."/>
            <person name="Segata N."/>
            <person name="Bonneau R."/>
            <person name="Littman D.R."/>
        </authorList>
    </citation>
    <scope>NUCLEOTIDE SEQUENCE [LARGE SCALE GENOMIC DNA]</scope>
    <source>
        <strain evidence="1 2">BVe41219</strain>
    </source>
</reference>
<organism evidence="1 2">
    <name type="scientific">Segatella copri</name>
    <dbReference type="NCBI Taxonomy" id="165179"/>
    <lineage>
        <taxon>Bacteria</taxon>
        <taxon>Pseudomonadati</taxon>
        <taxon>Bacteroidota</taxon>
        <taxon>Bacteroidia</taxon>
        <taxon>Bacteroidales</taxon>
        <taxon>Prevotellaceae</taxon>
        <taxon>Segatella</taxon>
    </lineage>
</organism>
<accession>A0A6A7VIG8</accession>
<evidence type="ECO:0000313" key="1">
    <source>
        <dbReference type="EMBL" id="MQO54408.1"/>
    </source>
</evidence>
<proteinExistence type="predicted"/>
<gene>
    <name evidence="1" type="ORF">F7D42_01510</name>
</gene>
<dbReference type="AlphaFoldDB" id="A0A6A7VIG8"/>
<name>A0A6A7VIG8_9BACT</name>
<protein>
    <submittedName>
        <fullName evidence="1">Uncharacterized protein</fullName>
    </submittedName>
</protein>